<evidence type="ECO:0000313" key="3">
    <source>
        <dbReference type="Proteomes" id="UP001558713"/>
    </source>
</evidence>
<dbReference type="Proteomes" id="UP001558713">
    <property type="component" value="Unassembled WGS sequence"/>
</dbReference>
<dbReference type="Gene3D" id="3.30.559.10">
    <property type="entry name" value="Chloramphenicol acetyltransferase-like domain"/>
    <property type="match status" value="1"/>
</dbReference>
<dbReference type="PANTHER" id="PTHR31896">
    <property type="entry name" value="FAMILY REGULATORY PROTEIN, PUTATIVE (AFU_ORTHOLOGUE AFUA_3G14730)-RELATED"/>
    <property type="match status" value="1"/>
</dbReference>
<proteinExistence type="predicted"/>
<organism evidence="2 3">
    <name type="scientific">Cardamine amara subsp. amara</name>
    <dbReference type="NCBI Taxonomy" id="228776"/>
    <lineage>
        <taxon>Eukaryota</taxon>
        <taxon>Viridiplantae</taxon>
        <taxon>Streptophyta</taxon>
        <taxon>Embryophyta</taxon>
        <taxon>Tracheophyta</taxon>
        <taxon>Spermatophyta</taxon>
        <taxon>Magnoliopsida</taxon>
        <taxon>eudicotyledons</taxon>
        <taxon>Gunneridae</taxon>
        <taxon>Pentapetalae</taxon>
        <taxon>rosids</taxon>
        <taxon>malvids</taxon>
        <taxon>Brassicales</taxon>
        <taxon>Brassicaceae</taxon>
        <taxon>Cardamineae</taxon>
        <taxon>Cardamine</taxon>
    </lineage>
</organism>
<evidence type="ECO:0000256" key="1">
    <source>
        <dbReference type="ARBA" id="ARBA00022679"/>
    </source>
</evidence>
<dbReference type="EMBL" id="JBANAX010000267">
    <property type="protein sequence ID" value="KAL1216347.1"/>
    <property type="molecule type" value="Genomic_DNA"/>
</dbReference>
<dbReference type="InterPro" id="IPR023213">
    <property type="entry name" value="CAT-like_dom_sf"/>
</dbReference>
<protein>
    <submittedName>
        <fullName evidence="2">Acetyltransferase</fullName>
    </submittedName>
</protein>
<dbReference type="GO" id="GO:0016740">
    <property type="term" value="F:transferase activity"/>
    <property type="evidence" value="ECO:0007669"/>
    <property type="project" value="UniProtKB-KW"/>
</dbReference>
<dbReference type="AlphaFoldDB" id="A0ABD1BBP9"/>
<dbReference type="InterPro" id="IPR051283">
    <property type="entry name" value="Sec_Metabolite_Acyltrans"/>
</dbReference>
<comment type="caution">
    <text evidence="2">The sequence shown here is derived from an EMBL/GenBank/DDBJ whole genome shotgun (WGS) entry which is preliminary data.</text>
</comment>
<evidence type="ECO:0000313" key="2">
    <source>
        <dbReference type="EMBL" id="KAL1216347.1"/>
    </source>
</evidence>
<reference evidence="2 3" key="1">
    <citation type="submission" date="2024-04" db="EMBL/GenBank/DDBJ databases">
        <title>Genome assembly C_amara_ONT_v2.</title>
        <authorList>
            <person name="Yant L."/>
            <person name="Moore C."/>
            <person name="Slenker M."/>
        </authorList>
    </citation>
    <scope>NUCLEOTIDE SEQUENCE [LARGE SCALE GENOMIC DNA]</scope>
    <source>
        <tissue evidence="2">Leaf</tissue>
    </source>
</reference>
<keyword evidence="1" id="KW-0808">Transferase</keyword>
<dbReference type="PANTHER" id="PTHR31896:SF42">
    <property type="entry name" value="ANTHRANILATE N-HYDROXYCINNAMOYL_BENZOYLTRANSFERASE-LIKE PROTEIN"/>
    <property type="match status" value="1"/>
</dbReference>
<accession>A0ABD1BBP9</accession>
<keyword evidence="3" id="KW-1185">Reference proteome</keyword>
<sequence>MMLKLQVFVVKANIEVGSSYWEISSLQAVSAHKWRSIIRHSGVSQERETQCKQVVDLRKRINPPLEKDCFGNMVYLTSATASVEELLDRGLGWAALQIRKLVSSQTNENCRSFAYDWVRNVKNLKLGIGSKVDGDTILIASSPRFEVYNKDFGWGKPIAARSGLSSSFNGKLTLFPGSNEGSFDVQATLRSDVLVNLLADVEFLEHVTTILHD</sequence>
<gene>
    <name evidence="2" type="ORF">V5N11_006387</name>
</gene>
<name>A0ABD1BBP9_CARAN</name>
<dbReference type="Pfam" id="PF02458">
    <property type="entry name" value="Transferase"/>
    <property type="match status" value="1"/>
</dbReference>